<comment type="caution">
    <text evidence="3">The sequence shown here is derived from an EMBL/GenBank/DDBJ whole genome shotgun (WGS) entry which is preliminary data.</text>
</comment>
<evidence type="ECO:0000313" key="4">
    <source>
        <dbReference type="Proteomes" id="UP000005939"/>
    </source>
</evidence>
<gene>
    <name evidence="3" type="ORF">CIN_07500</name>
</gene>
<dbReference type="OrthoDB" id="7164001at2"/>
<accession>G6EZ80</accession>
<dbReference type="STRING" id="1088868.CIN_07500"/>
<keyword evidence="1" id="KW-0812">Transmembrane</keyword>
<keyword evidence="1" id="KW-1133">Transmembrane helix</keyword>
<dbReference type="PANTHER" id="PTHR33371">
    <property type="entry name" value="INTERMEMBRANE PHOSPHOLIPID TRANSPORT SYSTEM BINDING PROTEIN MLAD-RELATED"/>
    <property type="match status" value="1"/>
</dbReference>
<dbReference type="Pfam" id="PF02470">
    <property type="entry name" value="MlaD"/>
    <property type="match status" value="1"/>
</dbReference>
<organism evidence="3 4">
    <name type="scientific">Commensalibacter intestini A911</name>
    <dbReference type="NCBI Taxonomy" id="1088868"/>
    <lineage>
        <taxon>Bacteria</taxon>
        <taxon>Pseudomonadati</taxon>
        <taxon>Pseudomonadota</taxon>
        <taxon>Alphaproteobacteria</taxon>
        <taxon>Acetobacterales</taxon>
        <taxon>Acetobacteraceae</taxon>
    </lineage>
</organism>
<evidence type="ECO:0000256" key="1">
    <source>
        <dbReference type="SAM" id="Phobius"/>
    </source>
</evidence>
<dbReference type="AlphaFoldDB" id="G6EZ80"/>
<dbReference type="eggNOG" id="COG1463">
    <property type="taxonomic scope" value="Bacteria"/>
</dbReference>
<evidence type="ECO:0000259" key="2">
    <source>
        <dbReference type="Pfam" id="PF02470"/>
    </source>
</evidence>
<name>G6EZ80_9PROT</name>
<dbReference type="PANTHER" id="PTHR33371:SF4">
    <property type="entry name" value="INTERMEMBRANE PHOSPHOLIPID TRANSPORT SYSTEM BINDING PROTEIN MLAD"/>
    <property type="match status" value="1"/>
</dbReference>
<dbReference type="Proteomes" id="UP000005939">
    <property type="component" value="Unassembled WGS sequence"/>
</dbReference>
<protein>
    <recommendedName>
        <fullName evidence="2">Mce/MlaD domain-containing protein</fullName>
    </recommendedName>
</protein>
<dbReference type="EMBL" id="AGFR01000003">
    <property type="protein sequence ID" value="EHD14818.1"/>
    <property type="molecule type" value="Genomic_DNA"/>
</dbReference>
<feature type="transmembrane region" description="Helical" evidence="1">
    <location>
        <begin position="31"/>
        <end position="50"/>
    </location>
</feature>
<dbReference type="InterPro" id="IPR052336">
    <property type="entry name" value="MlaD_Phospholipid_Transporter"/>
</dbReference>
<feature type="domain" description="Mce/MlaD" evidence="2">
    <location>
        <begin position="62"/>
        <end position="133"/>
    </location>
</feature>
<evidence type="ECO:0000313" key="3">
    <source>
        <dbReference type="EMBL" id="EHD14818.1"/>
    </source>
</evidence>
<sequence length="177" mass="19561">MTISYFILYEYNHNYKIYDNMRTLRVKSNKVSAYIASGFVLVVAIGFYSYSKMTMFGVKGDKYPIKAQFYSANTLEPGGSVILSGVPIGVVRSIDLNTKTFMADVSLEVNKSIKLPKDSSFSIGSVGMTDSGSIMVHPGTSKEYLKPDSFVTNTQPYASIEQQISNYIFNSGNLSSK</sequence>
<keyword evidence="1" id="KW-0472">Membrane</keyword>
<dbReference type="InterPro" id="IPR003399">
    <property type="entry name" value="Mce/MlaD"/>
</dbReference>
<reference evidence="3 4" key="1">
    <citation type="submission" date="2011-10" db="EMBL/GenBank/DDBJ databases">
        <title>Genome Sequence of Commensalibacter intestini A911, isolated from Drosophila gut.</title>
        <authorList>
            <person name="Lee W.-J."/>
            <person name="Kim E.-K."/>
        </authorList>
    </citation>
    <scope>NUCLEOTIDE SEQUENCE [LARGE SCALE GENOMIC DNA]</scope>
    <source>
        <strain evidence="3 4">A911</strain>
    </source>
</reference>
<proteinExistence type="predicted"/>